<dbReference type="InterPro" id="IPR016032">
    <property type="entry name" value="Sig_transdc_resp-reg_C-effctor"/>
</dbReference>
<dbReference type="Pfam" id="PF00486">
    <property type="entry name" value="Trans_reg_C"/>
    <property type="match status" value="1"/>
</dbReference>
<name>A0A267MML4_9FIRM</name>
<organism evidence="12 13">
    <name type="scientific">Anaeromicrobium sediminis</name>
    <dbReference type="NCBI Taxonomy" id="1478221"/>
    <lineage>
        <taxon>Bacteria</taxon>
        <taxon>Bacillati</taxon>
        <taxon>Bacillota</taxon>
        <taxon>Clostridia</taxon>
        <taxon>Peptostreptococcales</taxon>
        <taxon>Thermotaleaceae</taxon>
        <taxon>Anaeromicrobium</taxon>
    </lineage>
</organism>
<feature type="domain" description="Response regulatory" evidence="10">
    <location>
        <begin position="3"/>
        <end position="116"/>
    </location>
</feature>
<dbReference type="PROSITE" id="PS50110">
    <property type="entry name" value="RESPONSE_REGULATORY"/>
    <property type="match status" value="1"/>
</dbReference>
<keyword evidence="13" id="KW-1185">Reference proteome</keyword>
<evidence type="ECO:0000256" key="4">
    <source>
        <dbReference type="ARBA" id="ARBA00023015"/>
    </source>
</evidence>
<dbReference type="SMART" id="SM00448">
    <property type="entry name" value="REC"/>
    <property type="match status" value="1"/>
</dbReference>
<dbReference type="FunFam" id="3.40.50.2300:FF:000001">
    <property type="entry name" value="DNA-binding response regulator PhoB"/>
    <property type="match status" value="1"/>
</dbReference>
<dbReference type="GO" id="GO:0000976">
    <property type="term" value="F:transcription cis-regulatory region binding"/>
    <property type="evidence" value="ECO:0007669"/>
    <property type="project" value="TreeGrafter"/>
</dbReference>
<evidence type="ECO:0000256" key="1">
    <source>
        <dbReference type="ARBA" id="ARBA00018672"/>
    </source>
</evidence>
<keyword evidence="6" id="KW-0804">Transcription</keyword>
<dbReference type="Pfam" id="PF00072">
    <property type="entry name" value="Response_reg"/>
    <property type="match status" value="1"/>
</dbReference>
<dbReference type="GO" id="GO:0000156">
    <property type="term" value="F:phosphorelay response regulator activity"/>
    <property type="evidence" value="ECO:0007669"/>
    <property type="project" value="TreeGrafter"/>
</dbReference>
<dbReference type="AlphaFoldDB" id="A0A267MML4"/>
<evidence type="ECO:0000259" key="11">
    <source>
        <dbReference type="PROSITE" id="PS51755"/>
    </source>
</evidence>
<dbReference type="PANTHER" id="PTHR48111">
    <property type="entry name" value="REGULATOR OF RPOS"/>
    <property type="match status" value="1"/>
</dbReference>
<dbReference type="Gene3D" id="3.40.50.2300">
    <property type="match status" value="1"/>
</dbReference>
<evidence type="ECO:0000256" key="8">
    <source>
        <dbReference type="PROSITE-ProRule" id="PRU00169"/>
    </source>
</evidence>
<dbReference type="SMART" id="SM00862">
    <property type="entry name" value="Trans_reg_C"/>
    <property type="match status" value="1"/>
</dbReference>
<proteinExistence type="predicted"/>
<dbReference type="GO" id="GO:0005829">
    <property type="term" value="C:cytosol"/>
    <property type="evidence" value="ECO:0007669"/>
    <property type="project" value="TreeGrafter"/>
</dbReference>
<dbReference type="InterPro" id="IPR036388">
    <property type="entry name" value="WH-like_DNA-bd_sf"/>
</dbReference>
<feature type="DNA-binding region" description="OmpR/PhoB-type" evidence="9">
    <location>
        <begin position="127"/>
        <end position="224"/>
    </location>
</feature>
<feature type="modified residue" description="4-aspartylphosphate" evidence="8">
    <location>
        <position position="52"/>
    </location>
</feature>
<dbReference type="OrthoDB" id="9790442at2"/>
<dbReference type="SUPFAM" id="SSF46894">
    <property type="entry name" value="C-terminal effector domain of the bipartite response regulators"/>
    <property type="match status" value="1"/>
</dbReference>
<dbReference type="CDD" id="cd00383">
    <property type="entry name" value="trans_reg_C"/>
    <property type="match status" value="1"/>
</dbReference>
<evidence type="ECO:0000256" key="7">
    <source>
        <dbReference type="ARBA" id="ARBA00024867"/>
    </source>
</evidence>
<dbReference type="Gene3D" id="6.10.250.690">
    <property type="match status" value="1"/>
</dbReference>
<dbReference type="InterPro" id="IPR011006">
    <property type="entry name" value="CheY-like_superfamily"/>
</dbReference>
<evidence type="ECO:0000259" key="10">
    <source>
        <dbReference type="PROSITE" id="PS50110"/>
    </source>
</evidence>
<dbReference type="GO" id="GO:0006355">
    <property type="term" value="P:regulation of DNA-templated transcription"/>
    <property type="evidence" value="ECO:0007669"/>
    <property type="project" value="InterPro"/>
</dbReference>
<gene>
    <name evidence="12" type="ORF">CCE28_06665</name>
</gene>
<accession>A0A267MML4</accession>
<evidence type="ECO:0000256" key="6">
    <source>
        <dbReference type="ARBA" id="ARBA00023163"/>
    </source>
</evidence>
<dbReference type="InterPro" id="IPR001789">
    <property type="entry name" value="Sig_transdc_resp-reg_receiver"/>
</dbReference>
<dbReference type="Proteomes" id="UP000216024">
    <property type="component" value="Unassembled WGS sequence"/>
</dbReference>
<reference evidence="12 13" key="1">
    <citation type="submission" date="2017-06" db="EMBL/GenBank/DDBJ databases">
        <title>Draft genome sequence of anaerobic fermentative bacterium Anaeromicrobium sediminis DY2726D isolated from West Pacific Ocean sediments.</title>
        <authorList>
            <person name="Zeng X."/>
        </authorList>
    </citation>
    <scope>NUCLEOTIDE SEQUENCE [LARGE SCALE GENOMIC DNA]</scope>
    <source>
        <strain evidence="12 13">DY2726D</strain>
    </source>
</reference>
<keyword evidence="5 9" id="KW-0238">DNA-binding</keyword>
<dbReference type="SUPFAM" id="SSF52172">
    <property type="entry name" value="CheY-like"/>
    <property type="match status" value="1"/>
</dbReference>
<dbReference type="FunFam" id="1.10.10.10:FF:000018">
    <property type="entry name" value="DNA-binding response regulator ResD"/>
    <property type="match status" value="1"/>
</dbReference>
<comment type="function">
    <text evidence="7">May play the central regulatory role in sporulation. It may be an element of the effector pathway responsible for the activation of sporulation genes in response to nutritional stress. Spo0A may act in concert with spo0H (a sigma factor) to control the expression of some genes that are critical to the sporulation process.</text>
</comment>
<evidence type="ECO:0000256" key="3">
    <source>
        <dbReference type="ARBA" id="ARBA00023012"/>
    </source>
</evidence>
<keyword evidence="2 8" id="KW-0597">Phosphoprotein</keyword>
<dbReference type="RefSeq" id="WP_095132248.1">
    <property type="nucleotide sequence ID" value="NZ_NIBG01000004.1"/>
</dbReference>
<dbReference type="PANTHER" id="PTHR48111:SF73">
    <property type="entry name" value="ALKALINE PHOSPHATASE SYNTHESIS TRANSCRIPTIONAL REGULATORY PROTEIN PHOP"/>
    <property type="match status" value="1"/>
</dbReference>
<dbReference type="EMBL" id="NIBG01000004">
    <property type="protein sequence ID" value="PAB60053.1"/>
    <property type="molecule type" value="Genomic_DNA"/>
</dbReference>
<sequence>MDKILVVDDEKTIADTITYALDREGYTVEAAYDGEDALNKISAFNPDVVILDVMMPKMSGFEVCKRLENKAGLGIILLTAKDDIVDKILGLELGADDYITKPFHMRELVARAKSLLRRLQKNSDEEQEKITIRDLEVILQHRKVQLHGQSLNLTPKEFDLLTLLLSHMGRVYTRDQLLDIVWGMEYAGGTRTVDIHIQRLRKKLGESYQNILQTIHGVGYKAIGEIYED</sequence>
<dbReference type="Gene3D" id="1.10.10.10">
    <property type="entry name" value="Winged helix-like DNA-binding domain superfamily/Winged helix DNA-binding domain"/>
    <property type="match status" value="1"/>
</dbReference>
<evidence type="ECO:0000313" key="13">
    <source>
        <dbReference type="Proteomes" id="UP000216024"/>
    </source>
</evidence>
<keyword evidence="4" id="KW-0805">Transcription regulation</keyword>
<dbReference type="InterPro" id="IPR039420">
    <property type="entry name" value="WalR-like"/>
</dbReference>
<evidence type="ECO:0000256" key="2">
    <source>
        <dbReference type="ARBA" id="ARBA00022553"/>
    </source>
</evidence>
<dbReference type="InterPro" id="IPR001867">
    <property type="entry name" value="OmpR/PhoB-type_DNA-bd"/>
</dbReference>
<dbReference type="GO" id="GO:0032993">
    <property type="term" value="C:protein-DNA complex"/>
    <property type="evidence" value="ECO:0007669"/>
    <property type="project" value="TreeGrafter"/>
</dbReference>
<protein>
    <recommendedName>
        <fullName evidence="1">Stage 0 sporulation protein A homolog</fullName>
    </recommendedName>
</protein>
<evidence type="ECO:0000256" key="5">
    <source>
        <dbReference type="ARBA" id="ARBA00023125"/>
    </source>
</evidence>
<evidence type="ECO:0000256" key="9">
    <source>
        <dbReference type="PROSITE-ProRule" id="PRU01091"/>
    </source>
</evidence>
<comment type="caution">
    <text evidence="12">The sequence shown here is derived from an EMBL/GenBank/DDBJ whole genome shotgun (WGS) entry which is preliminary data.</text>
</comment>
<dbReference type="PROSITE" id="PS51755">
    <property type="entry name" value="OMPR_PHOB"/>
    <property type="match status" value="1"/>
</dbReference>
<evidence type="ECO:0000313" key="12">
    <source>
        <dbReference type="EMBL" id="PAB60053.1"/>
    </source>
</evidence>
<feature type="domain" description="OmpR/PhoB-type" evidence="11">
    <location>
        <begin position="127"/>
        <end position="224"/>
    </location>
</feature>
<keyword evidence="3" id="KW-0902">Two-component regulatory system</keyword>